<dbReference type="Pfam" id="PF01022">
    <property type="entry name" value="HTH_5"/>
    <property type="match status" value="1"/>
</dbReference>
<dbReference type="STRING" id="209880.SAMN02910343_01596"/>
<protein>
    <submittedName>
        <fullName evidence="5">ArsR family transcriptional regulator</fullName>
    </submittedName>
</protein>
<evidence type="ECO:0000256" key="1">
    <source>
        <dbReference type="ARBA" id="ARBA00023015"/>
    </source>
</evidence>
<keyword evidence="2" id="KW-0238">DNA-binding</keyword>
<name>A0A1G5WTP6_9FIRM</name>
<dbReference type="InterPro" id="IPR001845">
    <property type="entry name" value="HTH_ArsR_DNA-bd_dom"/>
</dbReference>
<accession>A0A1G5WTP6</accession>
<dbReference type="InterPro" id="IPR036388">
    <property type="entry name" value="WH-like_DNA-bd_sf"/>
</dbReference>
<dbReference type="GO" id="GO:0003677">
    <property type="term" value="F:DNA binding"/>
    <property type="evidence" value="ECO:0007669"/>
    <property type="project" value="UniProtKB-KW"/>
</dbReference>
<dbReference type="GeneID" id="87756580"/>
<evidence type="ECO:0000313" key="6">
    <source>
        <dbReference type="Proteomes" id="UP000199689"/>
    </source>
</evidence>
<dbReference type="PRINTS" id="PR00778">
    <property type="entry name" value="HTHARSR"/>
</dbReference>
<dbReference type="OrthoDB" id="9798835at2"/>
<dbReference type="InterPro" id="IPR011991">
    <property type="entry name" value="ArsR-like_HTH"/>
</dbReference>
<keyword evidence="6" id="KW-1185">Reference proteome</keyword>
<reference evidence="5 6" key="1">
    <citation type="submission" date="2016-10" db="EMBL/GenBank/DDBJ databases">
        <authorList>
            <person name="de Groot N.N."/>
        </authorList>
    </citation>
    <scope>NUCLEOTIDE SEQUENCE [LARGE SCALE GENOMIC DNA]</scope>
    <source>
        <strain evidence="5 6">DSM 15230</strain>
    </source>
</reference>
<keyword evidence="1" id="KW-0805">Transcription regulation</keyword>
<gene>
    <name evidence="5" type="ORF">SAMN02910343_01596</name>
</gene>
<dbReference type="Proteomes" id="UP000199689">
    <property type="component" value="Unassembled WGS sequence"/>
</dbReference>
<dbReference type="InterPro" id="IPR036390">
    <property type="entry name" value="WH_DNA-bd_sf"/>
</dbReference>
<evidence type="ECO:0000256" key="2">
    <source>
        <dbReference type="ARBA" id="ARBA00023125"/>
    </source>
</evidence>
<feature type="domain" description="HTH arsR-type" evidence="4">
    <location>
        <begin position="1"/>
        <end position="94"/>
    </location>
</feature>
<evidence type="ECO:0000256" key="3">
    <source>
        <dbReference type="ARBA" id="ARBA00023163"/>
    </source>
</evidence>
<dbReference type="NCBIfam" id="NF033788">
    <property type="entry name" value="HTH_metalloreg"/>
    <property type="match status" value="1"/>
</dbReference>
<dbReference type="GO" id="GO:0003700">
    <property type="term" value="F:DNA-binding transcription factor activity"/>
    <property type="evidence" value="ECO:0007669"/>
    <property type="project" value="InterPro"/>
</dbReference>
<dbReference type="PANTHER" id="PTHR33154:SF18">
    <property type="entry name" value="ARSENICAL RESISTANCE OPERON REPRESSOR"/>
    <property type="match status" value="1"/>
</dbReference>
<dbReference type="PANTHER" id="PTHR33154">
    <property type="entry name" value="TRANSCRIPTIONAL REGULATOR, ARSR FAMILY"/>
    <property type="match status" value="1"/>
</dbReference>
<evidence type="ECO:0000313" key="5">
    <source>
        <dbReference type="EMBL" id="SDA61284.1"/>
    </source>
</evidence>
<evidence type="ECO:0000259" key="4">
    <source>
        <dbReference type="PROSITE" id="PS50987"/>
    </source>
</evidence>
<sequence length="100" mass="11354">MKEFYSITTKCLKAIADPKRLRIIDMLSIHERCASDILEEFQVTQPTLSHDMKILSEAGLVNSRKIGKKVSYTLNHENLNHLLTQLGSVFQPKSGIRENA</sequence>
<proteinExistence type="predicted"/>
<keyword evidence="3" id="KW-0804">Transcription</keyword>
<dbReference type="CDD" id="cd00090">
    <property type="entry name" value="HTH_ARSR"/>
    <property type="match status" value="1"/>
</dbReference>
<dbReference type="SUPFAM" id="SSF46785">
    <property type="entry name" value="Winged helix' DNA-binding domain"/>
    <property type="match status" value="1"/>
</dbReference>
<dbReference type="AlphaFoldDB" id="A0A1G5WTP6"/>
<dbReference type="InterPro" id="IPR051081">
    <property type="entry name" value="HTH_MetalResp_TranReg"/>
</dbReference>
<dbReference type="PROSITE" id="PS50987">
    <property type="entry name" value="HTH_ARSR_2"/>
    <property type="match status" value="1"/>
</dbReference>
<dbReference type="EMBL" id="FMXA01000033">
    <property type="protein sequence ID" value="SDA61284.1"/>
    <property type="molecule type" value="Genomic_DNA"/>
</dbReference>
<organism evidence="5 6">
    <name type="scientific">Allisonella histaminiformans</name>
    <dbReference type="NCBI Taxonomy" id="209880"/>
    <lineage>
        <taxon>Bacteria</taxon>
        <taxon>Bacillati</taxon>
        <taxon>Bacillota</taxon>
        <taxon>Negativicutes</taxon>
        <taxon>Veillonellales</taxon>
        <taxon>Veillonellaceae</taxon>
        <taxon>Allisonella</taxon>
    </lineage>
</organism>
<dbReference type="Gene3D" id="1.10.10.10">
    <property type="entry name" value="Winged helix-like DNA-binding domain superfamily/Winged helix DNA-binding domain"/>
    <property type="match status" value="1"/>
</dbReference>
<dbReference type="RefSeq" id="WP_091365568.1">
    <property type="nucleotide sequence ID" value="NZ_FMXA01000033.1"/>
</dbReference>
<dbReference type="SMART" id="SM00418">
    <property type="entry name" value="HTH_ARSR"/>
    <property type="match status" value="1"/>
</dbReference>